<dbReference type="EMBL" id="KI393807">
    <property type="protein sequence ID" value="ERN07491.1"/>
    <property type="molecule type" value="Genomic_DNA"/>
</dbReference>
<evidence type="ECO:0000313" key="2">
    <source>
        <dbReference type="Proteomes" id="UP000017836"/>
    </source>
</evidence>
<evidence type="ECO:0000313" key="1">
    <source>
        <dbReference type="EMBL" id="ERN07491.1"/>
    </source>
</evidence>
<gene>
    <name evidence="1" type="ORF">AMTR_s00019p00257070</name>
</gene>
<dbReference type="HOGENOM" id="CLU_2779222_0_0_1"/>
<sequence>MKGAEVGAGTAGRNWVIAGLRAARMEKNKERTSTCNGSGWNWVTTGLGTAVMEKNEGRTVTGNGSTTLL</sequence>
<protein>
    <submittedName>
        <fullName evidence="1">Uncharacterized protein</fullName>
    </submittedName>
</protein>
<organism evidence="1 2">
    <name type="scientific">Amborella trichopoda</name>
    <dbReference type="NCBI Taxonomy" id="13333"/>
    <lineage>
        <taxon>Eukaryota</taxon>
        <taxon>Viridiplantae</taxon>
        <taxon>Streptophyta</taxon>
        <taxon>Embryophyta</taxon>
        <taxon>Tracheophyta</taxon>
        <taxon>Spermatophyta</taxon>
        <taxon>Magnoliopsida</taxon>
        <taxon>Amborellales</taxon>
        <taxon>Amborellaceae</taxon>
        <taxon>Amborella</taxon>
    </lineage>
</organism>
<dbReference type="Gramene" id="ERN07491">
    <property type="protein sequence ID" value="ERN07491"/>
    <property type="gene ID" value="AMTR_s00019p00257070"/>
</dbReference>
<keyword evidence="2" id="KW-1185">Reference proteome</keyword>
<dbReference type="Proteomes" id="UP000017836">
    <property type="component" value="Unassembled WGS sequence"/>
</dbReference>
<name>W1PIN4_AMBTC</name>
<reference evidence="2" key="1">
    <citation type="journal article" date="2013" name="Science">
        <title>The Amborella genome and the evolution of flowering plants.</title>
        <authorList>
            <consortium name="Amborella Genome Project"/>
        </authorList>
    </citation>
    <scope>NUCLEOTIDE SEQUENCE [LARGE SCALE GENOMIC DNA]</scope>
</reference>
<accession>W1PIN4</accession>
<proteinExistence type="predicted"/>
<dbReference type="AlphaFoldDB" id="W1PIN4"/>